<dbReference type="EMBL" id="OMOD01000030">
    <property type="protein sequence ID" value="SPF34376.1"/>
    <property type="molecule type" value="Genomic_DNA"/>
</dbReference>
<protein>
    <submittedName>
        <fullName evidence="8">ResB-like protein</fullName>
    </submittedName>
</protein>
<evidence type="ECO:0000259" key="7">
    <source>
        <dbReference type="Pfam" id="PF05140"/>
    </source>
</evidence>
<dbReference type="InterPro" id="IPR007816">
    <property type="entry name" value="ResB-like_domain"/>
</dbReference>
<evidence type="ECO:0000256" key="2">
    <source>
        <dbReference type="ARBA" id="ARBA00022692"/>
    </source>
</evidence>
<keyword evidence="3" id="KW-0201">Cytochrome c-type biogenesis</keyword>
<keyword evidence="5 6" id="KW-0472">Membrane</keyword>
<keyword evidence="2 6" id="KW-0812">Transmembrane</keyword>
<gene>
    <name evidence="8" type="ORF">SBA1_1250010</name>
</gene>
<dbReference type="InterPro" id="IPR023494">
    <property type="entry name" value="Cyt_c_bgen_Ccs1/CcsB/ResB"/>
</dbReference>
<dbReference type="AlphaFoldDB" id="A0A2U3K403"/>
<evidence type="ECO:0000256" key="6">
    <source>
        <dbReference type="SAM" id="Phobius"/>
    </source>
</evidence>
<feature type="domain" description="ResB-like" evidence="7">
    <location>
        <begin position="369"/>
        <end position="453"/>
    </location>
</feature>
<evidence type="ECO:0000313" key="9">
    <source>
        <dbReference type="Proteomes" id="UP000238701"/>
    </source>
</evidence>
<dbReference type="PANTHER" id="PTHR31566">
    <property type="entry name" value="CYTOCHROME C BIOGENESIS PROTEIN CCS1, CHLOROPLASTIC"/>
    <property type="match status" value="1"/>
</dbReference>
<organism evidence="8 9">
    <name type="scientific">Candidatus Sulfotelmatobacter kueseliae</name>
    <dbReference type="NCBI Taxonomy" id="2042962"/>
    <lineage>
        <taxon>Bacteria</taxon>
        <taxon>Pseudomonadati</taxon>
        <taxon>Acidobacteriota</taxon>
        <taxon>Terriglobia</taxon>
        <taxon>Terriglobales</taxon>
        <taxon>Candidatus Korobacteraceae</taxon>
        <taxon>Candidatus Sulfotelmatobacter</taxon>
    </lineage>
</organism>
<dbReference type="Proteomes" id="UP000238701">
    <property type="component" value="Unassembled WGS sequence"/>
</dbReference>
<evidence type="ECO:0000256" key="5">
    <source>
        <dbReference type="ARBA" id="ARBA00023136"/>
    </source>
</evidence>
<evidence type="ECO:0000256" key="3">
    <source>
        <dbReference type="ARBA" id="ARBA00022748"/>
    </source>
</evidence>
<name>A0A2U3K403_9BACT</name>
<feature type="transmembrane region" description="Helical" evidence="6">
    <location>
        <begin position="73"/>
        <end position="92"/>
    </location>
</feature>
<feature type="transmembrane region" description="Helical" evidence="6">
    <location>
        <begin position="167"/>
        <end position="191"/>
    </location>
</feature>
<accession>A0A2U3K403</accession>
<evidence type="ECO:0000256" key="4">
    <source>
        <dbReference type="ARBA" id="ARBA00022989"/>
    </source>
</evidence>
<sequence>MAGNLTSVPRKTWQTLSSIKTGVILLIMVVIISAAGTVILQRPVTEADEMQRAYSPQVLRTLDGLGLTDIFHAWWFVALLVMVSLSIVAASIQRFPNSWRYYSRPYKSPDETFRKALATQARIVIKDEDSGLAAAEHVFQRAGLKPERMVRESSFSVFGERNRISELAVYIVHASLLLIFLGGIVDALYGWRGYVAIARGEQSSQLELHNGTIRTLPFAVRCDAVGQDNYADGTPKKWWSNLAVLEDGRVVMRKEIVVNDPLVYHGVRFYQSSFGNTGKVDKIMFTVGPANGPGETREIALAPDETLTLDADTTVRIAEFIPDYVVRDGQVYTRSTQVGDPAVHLVVESKKSGKAVNFWIPPIPGFEQNASSPYKFQATDLQMVHFTGLQVSHEPGQWAVWAGVIVMGLGLGIVFYLVHMRFWAVPVRDAQGRLVLWVGGTANKNKDVFEQRFRKLVQDIESEVKVQSQSCAAAHATSLAGD</sequence>
<feature type="transmembrane region" description="Helical" evidence="6">
    <location>
        <begin position="21"/>
        <end position="40"/>
    </location>
</feature>
<dbReference type="GO" id="GO:0017004">
    <property type="term" value="P:cytochrome complex assembly"/>
    <property type="evidence" value="ECO:0007669"/>
    <property type="project" value="UniProtKB-KW"/>
</dbReference>
<proteinExistence type="predicted"/>
<dbReference type="PANTHER" id="PTHR31566:SF0">
    <property type="entry name" value="CYTOCHROME C BIOGENESIS PROTEIN CCS1, CHLOROPLASTIC"/>
    <property type="match status" value="1"/>
</dbReference>
<reference evidence="9" key="1">
    <citation type="submission" date="2018-02" db="EMBL/GenBank/DDBJ databases">
        <authorList>
            <person name="Hausmann B."/>
        </authorList>
    </citation>
    <scope>NUCLEOTIDE SEQUENCE [LARGE SCALE GENOMIC DNA]</scope>
    <source>
        <strain evidence="9">Peat soil MAG SbA1</strain>
    </source>
</reference>
<evidence type="ECO:0000256" key="1">
    <source>
        <dbReference type="ARBA" id="ARBA00004141"/>
    </source>
</evidence>
<dbReference type="GO" id="GO:0016020">
    <property type="term" value="C:membrane"/>
    <property type="evidence" value="ECO:0007669"/>
    <property type="project" value="UniProtKB-SubCell"/>
</dbReference>
<comment type="subcellular location">
    <subcellularLocation>
        <location evidence="1">Membrane</location>
        <topology evidence="1">Multi-pass membrane protein</topology>
    </subcellularLocation>
</comment>
<feature type="transmembrane region" description="Helical" evidence="6">
    <location>
        <begin position="398"/>
        <end position="418"/>
    </location>
</feature>
<evidence type="ECO:0000313" key="8">
    <source>
        <dbReference type="EMBL" id="SPF34376.1"/>
    </source>
</evidence>
<dbReference type="Pfam" id="PF05140">
    <property type="entry name" value="ResB"/>
    <property type="match status" value="2"/>
</dbReference>
<keyword evidence="4 6" id="KW-1133">Transmembrane helix</keyword>
<feature type="domain" description="ResB-like" evidence="7">
    <location>
        <begin position="20"/>
        <end position="336"/>
    </location>
</feature>